<name>A0A3A9JZ98_9BACI</name>
<feature type="transmembrane region" description="Helical" evidence="2">
    <location>
        <begin position="20"/>
        <end position="41"/>
    </location>
</feature>
<feature type="compositionally biased region" description="Basic and acidic residues" evidence="1">
    <location>
        <begin position="213"/>
        <end position="227"/>
    </location>
</feature>
<organism evidence="3 4">
    <name type="scientific">Salipaludibacillus neizhouensis</name>
    <dbReference type="NCBI Taxonomy" id="885475"/>
    <lineage>
        <taxon>Bacteria</taxon>
        <taxon>Bacillati</taxon>
        <taxon>Bacillota</taxon>
        <taxon>Bacilli</taxon>
        <taxon>Bacillales</taxon>
        <taxon>Bacillaceae</taxon>
    </lineage>
</organism>
<feature type="transmembrane region" description="Helical" evidence="2">
    <location>
        <begin position="172"/>
        <end position="196"/>
    </location>
</feature>
<dbReference type="InterPro" id="IPR006938">
    <property type="entry name" value="DUF624"/>
</dbReference>
<evidence type="ECO:0000256" key="2">
    <source>
        <dbReference type="SAM" id="Phobius"/>
    </source>
</evidence>
<keyword evidence="2" id="KW-0812">Transmembrane</keyword>
<accession>A0A3A9JZ98</accession>
<comment type="caution">
    <text evidence="3">The sequence shown here is derived from an EMBL/GenBank/DDBJ whole genome shotgun (WGS) entry which is preliminary data.</text>
</comment>
<dbReference type="AlphaFoldDB" id="A0A3A9JZ98"/>
<feature type="transmembrane region" description="Helical" evidence="2">
    <location>
        <begin position="81"/>
        <end position="100"/>
    </location>
</feature>
<feature type="transmembrane region" description="Helical" evidence="2">
    <location>
        <begin position="146"/>
        <end position="166"/>
    </location>
</feature>
<proteinExistence type="predicted"/>
<dbReference type="Pfam" id="PF04854">
    <property type="entry name" value="DUF624"/>
    <property type="match status" value="1"/>
</dbReference>
<dbReference type="RefSeq" id="WP_110937057.1">
    <property type="nucleotide sequence ID" value="NZ_KZ614146.1"/>
</dbReference>
<evidence type="ECO:0008006" key="5">
    <source>
        <dbReference type="Google" id="ProtNLM"/>
    </source>
</evidence>
<dbReference type="OrthoDB" id="2182676at2"/>
<evidence type="ECO:0000313" key="3">
    <source>
        <dbReference type="EMBL" id="RKL66224.1"/>
    </source>
</evidence>
<keyword evidence="4" id="KW-1185">Reference proteome</keyword>
<protein>
    <recommendedName>
        <fullName evidence="5">DUF624 domain-containing protein</fullName>
    </recommendedName>
</protein>
<keyword evidence="2" id="KW-0472">Membrane</keyword>
<keyword evidence="2" id="KW-1133">Transmembrane helix</keyword>
<reference evidence="3 4" key="1">
    <citation type="submission" date="2017-10" db="EMBL/GenBank/DDBJ databases">
        <title>Bacillus sp. nov., a halophilic bacterium isolated from a Keqin Lake.</title>
        <authorList>
            <person name="Wang H."/>
        </authorList>
    </citation>
    <scope>NUCLEOTIDE SEQUENCE [LARGE SCALE GENOMIC DNA]</scope>
    <source>
        <strain evidence="3 4">KCTC 13187</strain>
    </source>
</reference>
<sequence length="237" mass="27937">MLNGTGFMGKFYKFGEISIFLVYVNFLWICFSLLGLIVFGLGPSTVAMYGVCRKYLMSESDIPVFKTFWNLYRTDFLKSNFLFWILFGLGYILYINLNFFTVDGEWIPLISTILLLLTTLIYSIMLIYIIPLFVHYNNSFFSYFKNAILISIFHPIRTIYAIAVLLTIYHIFYFYPVLIIFVGPSLFSFILMYVTYRTFLGIEAKRERLQEEAEEKELEKEKEKSQQDIEEVTGQRV</sequence>
<gene>
    <name evidence="3" type="ORF">CR203_16865</name>
</gene>
<evidence type="ECO:0000256" key="1">
    <source>
        <dbReference type="SAM" id="MobiDB-lite"/>
    </source>
</evidence>
<feature type="region of interest" description="Disordered" evidence="1">
    <location>
        <begin position="213"/>
        <end position="237"/>
    </location>
</feature>
<feature type="transmembrane region" description="Helical" evidence="2">
    <location>
        <begin position="106"/>
        <end position="134"/>
    </location>
</feature>
<dbReference type="EMBL" id="PDOE01000008">
    <property type="protein sequence ID" value="RKL66224.1"/>
    <property type="molecule type" value="Genomic_DNA"/>
</dbReference>
<dbReference type="Proteomes" id="UP000281498">
    <property type="component" value="Unassembled WGS sequence"/>
</dbReference>
<evidence type="ECO:0000313" key="4">
    <source>
        <dbReference type="Proteomes" id="UP000281498"/>
    </source>
</evidence>